<dbReference type="InterPro" id="IPR013815">
    <property type="entry name" value="ATP_grasp_subdomain_1"/>
</dbReference>
<accession>A0A8E2J8D2</accession>
<dbReference type="Pfam" id="PF00549">
    <property type="entry name" value="Ligase_CoA"/>
    <property type="match status" value="1"/>
</dbReference>
<dbReference type="PANTHER" id="PTHR11815:SF1">
    <property type="entry name" value="SUCCINATE--COA LIGASE [ADP-FORMING] SUBUNIT BETA, MITOCHONDRIAL"/>
    <property type="match status" value="1"/>
</dbReference>
<dbReference type="NCBIfam" id="NF001913">
    <property type="entry name" value="PRK00696.1"/>
    <property type="match status" value="1"/>
</dbReference>
<dbReference type="InterPro" id="IPR005811">
    <property type="entry name" value="SUCC_ACL_C"/>
</dbReference>
<dbReference type="FunFam" id="3.30.470.20:FF:000002">
    <property type="entry name" value="Succinate--CoA ligase [ADP-forming] subunit beta"/>
    <property type="match status" value="1"/>
</dbReference>
<dbReference type="GO" id="GO:0005739">
    <property type="term" value="C:mitochondrion"/>
    <property type="evidence" value="ECO:0007669"/>
    <property type="project" value="UniProtKB-SubCell"/>
</dbReference>
<dbReference type="GO" id="GO:0006099">
    <property type="term" value="P:tricarboxylic acid cycle"/>
    <property type="evidence" value="ECO:0007669"/>
    <property type="project" value="UniProtKB-UniRule"/>
</dbReference>
<name>A0A8E2J8D2_9APHY</name>
<dbReference type="Gene3D" id="3.40.50.261">
    <property type="entry name" value="Succinyl-CoA synthetase domains"/>
    <property type="match status" value="1"/>
</dbReference>
<evidence type="ECO:0000313" key="15">
    <source>
        <dbReference type="Proteomes" id="UP000250043"/>
    </source>
</evidence>
<comment type="subcellular location">
    <subcellularLocation>
        <location evidence="10">Mitochondrion</location>
    </subcellularLocation>
</comment>
<dbReference type="FunFam" id="3.30.1490.20:FF:000004">
    <property type="entry name" value="Succinate--CoA ligase [ADP-forming] subunit beta, mitochondrial"/>
    <property type="match status" value="1"/>
</dbReference>
<dbReference type="FunFam" id="3.40.50.261:FF:000001">
    <property type="entry name" value="Succinate--CoA ligase [ADP-forming] subunit beta"/>
    <property type="match status" value="1"/>
</dbReference>
<evidence type="ECO:0000256" key="1">
    <source>
        <dbReference type="ARBA" id="ARBA00005064"/>
    </source>
</evidence>
<comment type="cofactor">
    <cofactor evidence="10">
        <name>Mg(2+)</name>
        <dbReference type="ChEBI" id="CHEBI:18420"/>
    </cofactor>
    <text evidence="10">Binds 1 Mg(2+) ion per subunit.</text>
</comment>
<feature type="binding site" evidence="10">
    <location>
        <begin position="75"/>
        <end position="77"/>
    </location>
    <ligand>
        <name>ATP</name>
        <dbReference type="ChEBI" id="CHEBI:30616"/>
    </ligand>
</feature>
<dbReference type="EC" id="6.2.1.5" evidence="10"/>
<feature type="binding site" evidence="10">
    <location>
        <position position="136"/>
    </location>
    <ligand>
        <name>ATP</name>
        <dbReference type="ChEBI" id="CHEBI:30616"/>
    </ligand>
</feature>
<dbReference type="Gene3D" id="3.30.470.20">
    <property type="entry name" value="ATP-grasp fold, B domain"/>
    <property type="match status" value="1"/>
</dbReference>
<dbReference type="SUPFAM" id="SSF56059">
    <property type="entry name" value="Glutathione synthetase ATP-binding domain-like"/>
    <property type="match status" value="1"/>
</dbReference>
<dbReference type="SUPFAM" id="SSF52210">
    <property type="entry name" value="Succinyl-CoA synthetase domains"/>
    <property type="match status" value="1"/>
</dbReference>
<evidence type="ECO:0000256" key="5">
    <source>
        <dbReference type="ARBA" id="ARBA00022741"/>
    </source>
</evidence>
<reference evidence="14 15" key="1">
    <citation type="submission" date="2016-07" db="EMBL/GenBank/DDBJ databases">
        <title>Draft genome of the white-rot fungus Obba rivulosa 3A-2.</title>
        <authorList>
            <consortium name="DOE Joint Genome Institute"/>
            <person name="Miettinen O."/>
            <person name="Riley R."/>
            <person name="Acob R."/>
            <person name="Barry K."/>
            <person name="Cullen D."/>
            <person name="De Vries R."/>
            <person name="Hainaut M."/>
            <person name="Hatakka A."/>
            <person name="Henrissat B."/>
            <person name="Hilden K."/>
            <person name="Kuo R."/>
            <person name="Labutti K."/>
            <person name="Lipzen A."/>
            <person name="Makela M.R."/>
            <person name="Sandor L."/>
            <person name="Spatafora J.W."/>
            <person name="Grigoriev I.V."/>
            <person name="Hibbett D.S."/>
        </authorList>
    </citation>
    <scope>NUCLEOTIDE SEQUENCE [LARGE SCALE GENOMIC DNA]</scope>
    <source>
        <strain evidence="14 15">3A-2</strain>
    </source>
</reference>
<dbReference type="AlphaFoldDB" id="A0A8E2J8D2"/>
<feature type="domain" description="ATP-grasp fold succinyl-CoA synthetase-type" evidence="13">
    <location>
        <begin position="25"/>
        <end position="232"/>
    </location>
</feature>
<evidence type="ECO:0000256" key="11">
    <source>
        <dbReference type="RuleBase" id="RU361258"/>
    </source>
</evidence>
<sequence>MLTTMRKASTFARTVSAGQRRFLSIHEYQSVNLLNSYGIPTPKSIAAKTPEEAYEAAKQFGATGSVIKAQVLAGGRGKGKFDNGLQGGVHKVESPQQAKEYASKMLGAKLITKQTGAAGRICNTVMLAERRDPAHEYYVAVLNDRATGGPVLVASAQGGMNIEEVAAKDPDAIITTPIDFQNGLSQSEALEVAKKLGFKGETAQEEAANIFINLYKIFKEKDATQIEINPMAETSDGHVLCMDAKFGFDDNAEFRQKDIFALRDITQEEPSEVEAQKANLNFIKLDGSIGCLVNGAGLAMATMDVLALHGGNPANFLDVGGGATPETVKKAFEIISADPKVKSIFINIFGGIMRCDYIAEGVIKASKELSMSIPLIVRLKGTKEAEAKQMIRESGLKIIPFDNLDDAAEQAVQLAHA</sequence>
<keyword evidence="10" id="KW-0496">Mitochondrion</keyword>
<dbReference type="GO" id="GO:0006104">
    <property type="term" value="P:succinyl-CoA metabolic process"/>
    <property type="evidence" value="ECO:0007669"/>
    <property type="project" value="TreeGrafter"/>
</dbReference>
<dbReference type="GO" id="GO:0005524">
    <property type="term" value="F:ATP binding"/>
    <property type="evidence" value="ECO:0007669"/>
    <property type="project" value="UniProtKB-UniRule"/>
</dbReference>
<dbReference type="EMBL" id="KV722330">
    <property type="protein sequence ID" value="OCH96652.1"/>
    <property type="molecule type" value="Genomic_DNA"/>
</dbReference>
<evidence type="ECO:0000259" key="12">
    <source>
        <dbReference type="Pfam" id="PF00549"/>
    </source>
</evidence>
<keyword evidence="7 10" id="KW-0460">Magnesium</keyword>
<feature type="binding site" evidence="10">
    <location>
        <position position="229"/>
    </location>
    <ligand>
        <name>Mg(2+)</name>
        <dbReference type="ChEBI" id="CHEBI:18420"/>
    </ligand>
</feature>
<keyword evidence="5 10" id="KW-0547">Nucleotide-binding</keyword>
<dbReference type="InterPro" id="IPR016102">
    <property type="entry name" value="Succinyl-CoA_synth-like"/>
</dbReference>
<dbReference type="GO" id="GO:0004775">
    <property type="term" value="F:succinate-CoA ligase (ADP-forming) activity"/>
    <property type="evidence" value="ECO:0007669"/>
    <property type="project" value="UniProtKB-UniRule"/>
</dbReference>
<comment type="catalytic activity">
    <reaction evidence="10">
        <text>succinate + ATP + CoA = succinyl-CoA + ADP + phosphate</text>
        <dbReference type="Rhea" id="RHEA:17661"/>
        <dbReference type="ChEBI" id="CHEBI:30031"/>
        <dbReference type="ChEBI" id="CHEBI:30616"/>
        <dbReference type="ChEBI" id="CHEBI:43474"/>
        <dbReference type="ChEBI" id="CHEBI:57287"/>
        <dbReference type="ChEBI" id="CHEBI:57292"/>
        <dbReference type="ChEBI" id="CHEBI:456216"/>
        <dbReference type="EC" id="6.2.1.5"/>
    </reaction>
</comment>
<dbReference type="HAMAP" id="MF_00558">
    <property type="entry name" value="Succ_CoA_beta"/>
    <property type="match status" value="1"/>
</dbReference>
<feature type="binding site" evidence="10">
    <location>
        <position position="243"/>
    </location>
    <ligand>
        <name>Mg(2+)</name>
        <dbReference type="ChEBI" id="CHEBI:18420"/>
    </ligand>
</feature>
<keyword evidence="3 10" id="KW-0436">Ligase</keyword>
<dbReference type="PROSITE" id="PS01217">
    <property type="entry name" value="SUCCINYL_COA_LIG_3"/>
    <property type="match status" value="1"/>
</dbReference>
<dbReference type="OrthoDB" id="1552at2759"/>
<keyword evidence="15" id="KW-1185">Reference proteome</keyword>
<dbReference type="GO" id="GO:0042709">
    <property type="term" value="C:succinate-CoA ligase complex"/>
    <property type="evidence" value="ECO:0007669"/>
    <property type="project" value="TreeGrafter"/>
</dbReference>
<evidence type="ECO:0000256" key="6">
    <source>
        <dbReference type="ARBA" id="ARBA00022840"/>
    </source>
</evidence>
<comment type="pathway">
    <text evidence="1 10">Carbohydrate metabolism; tricarboxylic acid cycle; succinate from succinyl-CoA (ligase route): step 1/1.</text>
</comment>
<evidence type="ECO:0000256" key="8">
    <source>
        <dbReference type="ARBA" id="ARBA00022946"/>
    </source>
</evidence>
<proteinExistence type="inferred from homology"/>
<evidence type="ECO:0000256" key="4">
    <source>
        <dbReference type="ARBA" id="ARBA00022723"/>
    </source>
</evidence>
<feature type="binding site" evidence="10">
    <location>
        <begin position="351"/>
        <end position="353"/>
    </location>
    <ligand>
        <name>substrate</name>
        <note>ligand shared with subunit alpha</note>
    </ligand>
</feature>
<dbReference type="InterPro" id="IPR017866">
    <property type="entry name" value="Succ-CoA_synthase_bsu_CS"/>
</dbReference>
<evidence type="ECO:0000256" key="9">
    <source>
        <dbReference type="ARBA" id="ARBA00063570"/>
    </source>
</evidence>
<dbReference type="Proteomes" id="UP000250043">
    <property type="component" value="Unassembled WGS sequence"/>
</dbReference>
<evidence type="ECO:0000256" key="7">
    <source>
        <dbReference type="ARBA" id="ARBA00022842"/>
    </source>
</evidence>
<dbReference type="Pfam" id="PF08442">
    <property type="entry name" value="ATP-grasp_2"/>
    <property type="match status" value="1"/>
</dbReference>
<dbReference type="InterPro" id="IPR005809">
    <property type="entry name" value="Succ_CoA_ligase-like_bsu"/>
</dbReference>
<comment type="similarity">
    <text evidence="10 11">Belongs to the succinate/malate CoA ligase beta subunit family.</text>
</comment>
<dbReference type="Gene3D" id="3.30.1490.20">
    <property type="entry name" value="ATP-grasp fold, A domain"/>
    <property type="match status" value="1"/>
</dbReference>
<feature type="domain" description="ATP-citrate synthase/succinyl-CoA ligase C-terminal" evidence="12">
    <location>
        <begin position="292"/>
        <end position="412"/>
    </location>
</feature>
<organism evidence="14 15">
    <name type="scientific">Obba rivulosa</name>
    <dbReference type="NCBI Taxonomy" id="1052685"/>
    <lineage>
        <taxon>Eukaryota</taxon>
        <taxon>Fungi</taxon>
        <taxon>Dikarya</taxon>
        <taxon>Basidiomycota</taxon>
        <taxon>Agaricomycotina</taxon>
        <taxon>Agaricomycetes</taxon>
        <taxon>Polyporales</taxon>
        <taxon>Gelatoporiaceae</taxon>
        <taxon>Obba</taxon>
    </lineage>
</organism>
<evidence type="ECO:0000256" key="2">
    <source>
        <dbReference type="ARBA" id="ARBA00022532"/>
    </source>
</evidence>
<evidence type="ECO:0000313" key="14">
    <source>
        <dbReference type="EMBL" id="OCH96652.1"/>
    </source>
</evidence>
<keyword evidence="8" id="KW-0809">Transit peptide</keyword>
<dbReference type="PIRSF" id="PIRSF001554">
    <property type="entry name" value="SucCS_beta"/>
    <property type="match status" value="1"/>
</dbReference>
<dbReference type="UniPathway" id="UPA00223">
    <property type="reaction ID" value="UER00999"/>
</dbReference>
<feature type="binding site" evidence="10">
    <location>
        <position position="68"/>
    </location>
    <ligand>
        <name>ATP</name>
        <dbReference type="ChEBI" id="CHEBI:30616"/>
    </ligand>
</feature>
<keyword evidence="4 10" id="KW-0479">Metal-binding</keyword>
<protein>
    <recommendedName>
        <fullName evidence="10">Succinate--CoA ligase [ADP-forming] subunit beta, mitochondrial</fullName>
        <ecNumber evidence="10">6.2.1.5</ecNumber>
    </recommendedName>
    <alternativeName>
        <fullName evidence="10">Succinyl-CoA synthetase beta chain</fullName>
        <shortName evidence="10">SCS-beta</shortName>
    </alternativeName>
</protein>
<comment type="function">
    <text evidence="10">Succinyl-CoA synthetase functions in the citric acid cycle (TCA), coupling the hydrolysis of succinyl-CoA to the synthesis of ATP and thus represents the only step of substrate-level phosphorylation in the TCA. The beta subunit provides nucleotide specificity of the enzyme and binds the substrate succinate, while the binding sites for coenzyme A and phosphate are found in the alpha subunit.</text>
</comment>
<keyword evidence="6 10" id="KW-0067">ATP-binding</keyword>
<evidence type="ECO:0000259" key="13">
    <source>
        <dbReference type="Pfam" id="PF08442"/>
    </source>
</evidence>
<evidence type="ECO:0000256" key="10">
    <source>
        <dbReference type="HAMAP-Rule" id="MF_03219"/>
    </source>
</evidence>
<comment type="subunit">
    <text evidence="9">Heterodimer of an alpha and a beta subunit. The beta subunit determines specificity for GTP.</text>
</comment>
<dbReference type="NCBIfam" id="TIGR01016">
    <property type="entry name" value="sucCoAbeta"/>
    <property type="match status" value="1"/>
</dbReference>
<feature type="binding site" evidence="10">
    <location>
        <position position="294"/>
    </location>
    <ligand>
        <name>substrate</name>
        <note>ligand shared with subunit alpha</note>
    </ligand>
</feature>
<dbReference type="PANTHER" id="PTHR11815">
    <property type="entry name" value="SUCCINYL-COA SYNTHETASE BETA CHAIN"/>
    <property type="match status" value="1"/>
</dbReference>
<evidence type="ECO:0000256" key="3">
    <source>
        <dbReference type="ARBA" id="ARBA00022598"/>
    </source>
</evidence>
<keyword evidence="2 10" id="KW-0816">Tricarboxylic acid cycle</keyword>
<gene>
    <name evidence="14" type="ORF">OBBRIDRAFT_787224</name>
</gene>
<dbReference type="InterPro" id="IPR013650">
    <property type="entry name" value="ATP-grasp_succ-CoA_synth-type"/>
</dbReference>
<dbReference type="GO" id="GO:0000287">
    <property type="term" value="F:magnesium ion binding"/>
    <property type="evidence" value="ECO:0007669"/>
    <property type="project" value="UniProtKB-UniRule"/>
</dbReference>